<evidence type="ECO:0000313" key="2">
    <source>
        <dbReference type="Proteomes" id="UP000259721"/>
    </source>
</evidence>
<protein>
    <submittedName>
        <fullName evidence="1">Uncharacterized protein</fullName>
    </submittedName>
</protein>
<dbReference type="Proteomes" id="UP000259721">
    <property type="component" value="Segment"/>
</dbReference>
<dbReference type="EMBL" id="KU885988">
    <property type="protein sequence ID" value="ANJ20699.1"/>
    <property type="molecule type" value="Genomic_DNA"/>
</dbReference>
<proteinExistence type="predicted"/>
<gene>
    <name evidence="1" type="ORF">DSp06_gp42</name>
</gene>
<sequence>MMSRMLSPMTGRMFHPMVGSRYEGIEFTPELIKLLVLGRLRRAYERNVL</sequence>
<name>A0A191VYB0_9CAUD</name>
<organism evidence="1 2">
    <name type="scientific">Dinoroseobacter phage DS-1410Ws-06</name>
    <dbReference type="NCBI Taxonomy" id="1815983"/>
    <lineage>
        <taxon>Viruses</taxon>
        <taxon>Duplodnaviria</taxon>
        <taxon>Heunggongvirae</taxon>
        <taxon>Uroviricota</taxon>
        <taxon>Caudoviricetes</taxon>
        <taxon>Schitoviridae</taxon>
        <taxon>Rhodovirinae</taxon>
        <taxon>Sanyabayvirus</taxon>
        <taxon>Sanyabayvirus DS1410Ws06</taxon>
    </lineage>
</organism>
<evidence type="ECO:0000313" key="1">
    <source>
        <dbReference type="EMBL" id="ANJ20699.1"/>
    </source>
</evidence>
<keyword evidence="2" id="KW-1185">Reference proteome</keyword>
<reference evidence="1 2" key="1">
    <citation type="journal article" date="2016" name="Curr. Microbiol.">
        <title>Characterization and Complete Genome Sequences of Three N4-Like Roseobacter Phages Isolated from the South China Sea.</title>
        <authorList>
            <person name="Li B."/>
            <person name="Zhang S."/>
            <person name="Long L."/>
            <person name="Huang S."/>
        </authorList>
    </citation>
    <scope>NUCLEOTIDE SEQUENCE [LARGE SCALE GENOMIC DNA]</scope>
</reference>
<accession>A0A191VYB0</accession>